<organism evidence="2 3">
    <name type="scientific">Solitalea longa</name>
    <dbReference type="NCBI Taxonomy" id="2079460"/>
    <lineage>
        <taxon>Bacteria</taxon>
        <taxon>Pseudomonadati</taxon>
        <taxon>Bacteroidota</taxon>
        <taxon>Sphingobacteriia</taxon>
        <taxon>Sphingobacteriales</taxon>
        <taxon>Sphingobacteriaceae</taxon>
        <taxon>Solitalea</taxon>
    </lineage>
</organism>
<dbReference type="Proteomes" id="UP000236893">
    <property type="component" value="Unassembled WGS sequence"/>
</dbReference>
<name>A0A2S5A1A2_9SPHI</name>
<dbReference type="RefSeq" id="WP_103789279.1">
    <property type="nucleotide sequence ID" value="NZ_PQVF01000007.1"/>
</dbReference>
<evidence type="ECO:0000256" key="1">
    <source>
        <dbReference type="SAM" id="SignalP"/>
    </source>
</evidence>
<dbReference type="InterPro" id="IPR046111">
    <property type="entry name" value="DUF6048"/>
</dbReference>
<dbReference type="EMBL" id="PQVF01000007">
    <property type="protein sequence ID" value="POY36361.1"/>
    <property type="molecule type" value="Genomic_DNA"/>
</dbReference>
<accession>A0A2S5A1A2</accession>
<keyword evidence="3" id="KW-1185">Reference proteome</keyword>
<feature type="chain" id="PRO_5015622599" description="Outer membrane protein beta-barrel domain-containing protein" evidence="1">
    <location>
        <begin position="25"/>
        <end position="243"/>
    </location>
</feature>
<evidence type="ECO:0000313" key="2">
    <source>
        <dbReference type="EMBL" id="POY36361.1"/>
    </source>
</evidence>
<keyword evidence="1" id="KW-0732">Signal</keyword>
<reference evidence="2 3" key="1">
    <citation type="submission" date="2018-01" db="EMBL/GenBank/DDBJ databases">
        <authorList>
            <person name="Gaut B.S."/>
            <person name="Morton B.R."/>
            <person name="Clegg M.T."/>
            <person name="Duvall M.R."/>
        </authorList>
    </citation>
    <scope>NUCLEOTIDE SEQUENCE [LARGE SCALE GENOMIC DNA]</scope>
    <source>
        <strain evidence="2 3">HR-AV</strain>
    </source>
</reference>
<gene>
    <name evidence="2" type="ORF">C3K47_11480</name>
</gene>
<proteinExistence type="predicted"/>
<sequence>MKAKLLLGFILSSFCLMHSTRGWAQDTSSVRIKKDTVSYLLPKALTLGIDISYPIRYAFNKDEKVFEVVADFRFNNNWYAAVEAGYADASQENSYISYNTKGGYLKLGANRNLIKFQKASNNSVYAGARAVISVLNTDVYNYTINQKDWPGDVSGSFTDNSTVYSLELLLGIKVELLKNFFTGWSIRGGFPIVNKATTDGYENLYIPGLGFKKNFMFNFNYTLSYMLPMGKAKSKTGTVENVK</sequence>
<evidence type="ECO:0008006" key="4">
    <source>
        <dbReference type="Google" id="ProtNLM"/>
    </source>
</evidence>
<feature type="signal peptide" evidence="1">
    <location>
        <begin position="1"/>
        <end position="24"/>
    </location>
</feature>
<evidence type="ECO:0000313" key="3">
    <source>
        <dbReference type="Proteomes" id="UP000236893"/>
    </source>
</evidence>
<protein>
    <recommendedName>
        <fullName evidence="4">Outer membrane protein beta-barrel domain-containing protein</fullName>
    </recommendedName>
</protein>
<dbReference type="Pfam" id="PF19515">
    <property type="entry name" value="DUF6048"/>
    <property type="match status" value="1"/>
</dbReference>
<comment type="caution">
    <text evidence="2">The sequence shown here is derived from an EMBL/GenBank/DDBJ whole genome shotgun (WGS) entry which is preliminary data.</text>
</comment>
<dbReference type="AlphaFoldDB" id="A0A2S5A1A2"/>